<dbReference type="AlphaFoldDB" id="A0A7C8M3G4"/>
<sequence>MSAPTIIIVARSSKQPPESWKGGLGKKAKFKEGLPLFGSKFLQHFETVFGPTGRSAVLHEAYTAQTRYLPHGAYHTPAAYDTKHELNSAKIACRFTNNVTKDLEAATTLGVKPILLSVGLDGYSCHVKNWLAYIERVPQFELVLSLPTQIHGITADHATVDRGITWTSYESIDIAGAIRGDSEHTEEALTLIAAWRQQQAVKDIQKANQ</sequence>
<dbReference type="Proteomes" id="UP000481861">
    <property type="component" value="Unassembled WGS sequence"/>
</dbReference>
<accession>A0A7C8M3G4</accession>
<reference evidence="1 2" key="1">
    <citation type="submission" date="2020-01" db="EMBL/GenBank/DDBJ databases">
        <authorList>
            <consortium name="DOE Joint Genome Institute"/>
            <person name="Haridas S."/>
            <person name="Albert R."/>
            <person name="Binder M."/>
            <person name="Bloem J."/>
            <person name="Labutti K."/>
            <person name="Salamov A."/>
            <person name="Andreopoulos B."/>
            <person name="Baker S.E."/>
            <person name="Barry K."/>
            <person name="Bills G."/>
            <person name="Bluhm B.H."/>
            <person name="Cannon C."/>
            <person name="Castanera R."/>
            <person name="Culley D.E."/>
            <person name="Daum C."/>
            <person name="Ezra D."/>
            <person name="Gonzalez J.B."/>
            <person name="Henrissat B."/>
            <person name="Kuo A."/>
            <person name="Liang C."/>
            <person name="Lipzen A."/>
            <person name="Lutzoni F."/>
            <person name="Magnuson J."/>
            <person name="Mondo S."/>
            <person name="Nolan M."/>
            <person name="Ohm R."/>
            <person name="Pangilinan J."/>
            <person name="Park H.-J.H."/>
            <person name="Ramirez L."/>
            <person name="Alfaro M."/>
            <person name="Sun H."/>
            <person name="Tritt A."/>
            <person name="Yoshinaga Y."/>
            <person name="Zwiers L.-H.L."/>
            <person name="Turgeon B.G."/>
            <person name="Goodwin S.B."/>
            <person name="Spatafora J.W."/>
            <person name="Crous P.W."/>
            <person name="Grigoriev I.V."/>
        </authorList>
    </citation>
    <scope>NUCLEOTIDE SEQUENCE [LARGE SCALE GENOMIC DNA]</scope>
    <source>
        <strain evidence="1 2">CBS 611.86</strain>
    </source>
</reference>
<name>A0A7C8M3G4_9PLEO</name>
<protein>
    <submittedName>
        <fullName evidence="1">Uncharacterized protein</fullName>
    </submittedName>
</protein>
<comment type="caution">
    <text evidence="1">The sequence shown here is derived from an EMBL/GenBank/DDBJ whole genome shotgun (WGS) entry which is preliminary data.</text>
</comment>
<gene>
    <name evidence="1" type="ORF">BDV95DRAFT_498895</name>
</gene>
<keyword evidence="2" id="KW-1185">Reference proteome</keyword>
<organism evidence="1 2">
    <name type="scientific">Massariosphaeria phaeospora</name>
    <dbReference type="NCBI Taxonomy" id="100035"/>
    <lineage>
        <taxon>Eukaryota</taxon>
        <taxon>Fungi</taxon>
        <taxon>Dikarya</taxon>
        <taxon>Ascomycota</taxon>
        <taxon>Pezizomycotina</taxon>
        <taxon>Dothideomycetes</taxon>
        <taxon>Pleosporomycetidae</taxon>
        <taxon>Pleosporales</taxon>
        <taxon>Pleosporales incertae sedis</taxon>
        <taxon>Massariosphaeria</taxon>
    </lineage>
</organism>
<dbReference type="EMBL" id="JAADJZ010000017">
    <property type="protein sequence ID" value="KAF2869080.1"/>
    <property type="molecule type" value="Genomic_DNA"/>
</dbReference>
<dbReference type="OrthoDB" id="3693282at2759"/>
<evidence type="ECO:0000313" key="1">
    <source>
        <dbReference type="EMBL" id="KAF2869080.1"/>
    </source>
</evidence>
<proteinExistence type="predicted"/>
<evidence type="ECO:0000313" key="2">
    <source>
        <dbReference type="Proteomes" id="UP000481861"/>
    </source>
</evidence>